<dbReference type="EMBL" id="BRVS01000005">
    <property type="protein sequence ID" value="GLB67068.1"/>
    <property type="molecule type" value="Genomic_DNA"/>
</dbReference>
<dbReference type="PANTHER" id="PTHR43798">
    <property type="entry name" value="MONOACYLGLYCEROL LIPASE"/>
    <property type="match status" value="1"/>
</dbReference>
<dbReference type="InterPro" id="IPR050266">
    <property type="entry name" value="AB_hydrolase_sf"/>
</dbReference>
<dbReference type="InterPro" id="IPR029058">
    <property type="entry name" value="AB_hydrolase_fold"/>
</dbReference>
<keyword evidence="3" id="KW-1185">Reference proteome</keyword>
<dbReference type="GO" id="GO:0016787">
    <property type="term" value="F:hydrolase activity"/>
    <property type="evidence" value="ECO:0007669"/>
    <property type="project" value="UniProtKB-KW"/>
</dbReference>
<evidence type="ECO:0000313" key="3">
    <source>
        <dbReference type="Proteomes" id="UP001209654"/>
    </source>
</evidence>
<feature type="domain" description="AB hydrolase-1" evidence="1">
    <location>
        <begin position="16"/>
        <end position="239"/>
    </location>
</feature>
<comment type="caution">
    <text evidence="2">The sequence shown here is derived from an EMBL/GenBank/DDBJ whole genome shotgun (WGS) entry which is preliminary data.</text>
</comment>
<organism evidence="2 3">
    <name type="scientific">Arthrobacter mangrovi</name>
    <dbReference type="NCBI Taxonomy" id="2966350"/>
    <lineage>
        <taxon>Bacteria</taxon>
        <taxon>Bacillati</taxon>
        <taxon>Actinomycetota</taxon>
        <taxon>Actinomycetes</taxon>
        <taxon>Micrococcales</taxon>
        <taxon>Micrococcaceae</taxon>
        <taxon>Arthrobacter</taxon>
    </lineage>
</organism>
<sequence>MYVEHSGRMDGPVLMLLHGGGVAGWMWRPQVQQFSARFRLVVPDLPGHGRSSAEAFTTIRDTADELAGILAALRAEGAPVAVAGFSLGAQIAVELVGRNPGLVDSAVIVSALAVPLAAGAAAACAAGHLLPLARLRGFARLQARALHLGNELFEDYFRTTQAMSRRTLEAVLRENACFAPPEGWGSTGTRAAVVAGRNERAVMRRSARLLADAHPDAALHIVEGAGHGLPLQDPERFAAILERATAAA</sequence>
<dbReference type="RefSeq" id="WP_264795194.1">
    <property type="nucleotide sequence ID" value="NZ_BRVS01000005.1"/>
</dbReference>
<accession>A0ABQ5MSW0</accession>
<keyword evidence="2" id="KW-0378">Hydrolase</keyword>
<dbReference type="PRINTS" id="PR00111">
    <property type="entry name" value="ABHYDROLASE"/>
</dbReference>
<gene>
    <name evidence="2" type="ORF">AHIS1636_15070</name>
</gene>
<dbReference type="SUPFAM" id="SSF53474">
    <property type="entry name" value="alpha/beta-Hydrolases"/>
    <property type="match status" value="1"/>
</dbReference>
<reference evidence="2 3" key="1">
    <citation type="journal article" date="2023" name="Int. J. Syst. Evol. Microbiol.">
        <title>Arthrobacter mangrovi sp. nov., an actinobacterium isolated from the rhizosphere of a mangrove.</title>
        <authorList>
            <person name="Hamada M."/>
            <person name="Saitou S."/>
            <person name="Enomoto N."/>
            <person name="Nanri K."/>
            <person name="Hidaka K."/>
            <person name="Miura T."/>
            <person name="Tamura T."/>
        </authorList>
    </citation>
    <scope>NUCLEOTIDE SEQUENCE [LARGE SCALE GENOMIC DNA]</scope>
    <source>
        <strain evidence="2 3">NBRC 112813</strain>
    </source>
</reference>
<dbReference type="Pfam" id="PF12697">
    <property type="entry name" value="Abhydrolase_6"/>
    <property type="match status" value="1"/>
</dbReference>
<evidence type="ECO:0000259" key="1">
    <source>
        <dbReference type="Pfam" id="PF12697"/>
    </source>
</evidence>
<evidence type="ECO:0000313" key="2">
    <source>
        <dbReference type="EMBL" id="GLB67068.1"/>
    </source>
</evidence>
<name>A0ABQ5MSW0_9MICC</name>
<dbReference type="InterPro" id="IPR000073">
    <property type="entry name" value="AB_hydrolase_1"/>
</dbReference>
<dbReference type="Gene3D" id="3.40.50.1820">
    <property type="entry name" value="alpha/beta hydrolase"/>
    <property type="match status" value="1"/>
</dbReference>
<protein>
    <submittedName>
        <fullName evidence="2">Alpha/beta hydrolase</fullName>
    </submittedName>
</protein>
<proteinExistence type="predicted"/>
<dbReference type="Proteomes" id="UP001209654">
    <property type="component" value="Unassembled WGS sequence"/>
</dbReference>